<dbReference type="InterPro" id="IPR048769">
    <property type="entry name" value="HepT-like_dom"/>
</dbReference>
<dbReference type="Pfam" id="PF20797">
    <property type="entry name" value="HepT-like_2"/>
    <property type="match status" value="1"/>
</dbReference>
<dbReference type="EMBL" id="MFKF01000182">
    <property type="protein sequence ID" value="OGG51485.1"/>
    <property type="molecule type" value="Genomic_DNA"/>
</dbReference>
<organism evidence="2 3">
    <name type="scientific">Handelsmanbacteria sp. (strain RIFCSPLOWO2_12_FULL_64_10)</name>
    <dbReference type="NCBI Taxonomy" id="1817868"/>
    <lineage>
        <taxon>Bacteria</taxon>
        <taxon>Candidatus Handelsmaniibacteriota</taxon>
    </lineage>
</organism>
<dbReference type="AlphaFoldDB" id="A0A1F6CQR7"/>
<name>A0A1F6CQR7_HANXR</name>
<proteinExistence type="predicted"/>
<evidence type="ECO:0000313" key="2">
    <source>
        <dbReference type="EMBL" id="OGG51485.1"/>
    </source>
</evidence>
<gene>
    <name evidence="2" type="ORF">A3F84_08675</name>
</gene>
<feature type="domain" description="HepT-like" evidence="1">
    <location>
        <begin position="42"/>
        <end position="148"/>
    </location>
</feature>
<evidence type="ECO:0000313" key="3">
    <source>
        <dbReference type="Proteomes" id="UP000178606"/>
    </source>
</evidence>
<reference evidence="2 3" key="1">
    <citation type="journal article" date="2016" name="Nat. Commun.">
        <title>Thousands of microbial genomes shed light on interconnected biogeochemical processes in an aquifer system.</title>
        <authorList>
            <person name="Anantharaman K."/>
            <person name="Brown C.T."/>
            <person name="Hug L.A."/>
            <person name="Sharon I."/>
            <person name="Castelle C.J."/>
            <person name="Probst A.J."/>
            <person name="Thomas B.C."/>
            <person name="Singh A."/>
            <person name="Wilkins M.J."/>
            <person name="Karaoz U."/>
            <person name="Brodie E.L."/>
            <person name="Williams K.H."/>
            <person name="Hubbard S.S."/>
            <person name="Banfield J.F."/>
        </authorList>
    </citation>
    <scope>NUCLEOTIDE SEQUENCE [LARGE SCALE GENOMIC DNA]</scope>
    <source>
        <strain evidence="3">RIFCSPLOWO2_12_FULL_64_10</strain>
    </source>
</reference>
<sequence>MWSKLRKQITVERKHLNGLIDVHRPLLVKCVSTTPDGIEISALAAMLHAFYTGIENVFKRVTVELGTTLPRGEFWHRELLDAMTHSTEVRPPVISMSLRDRLKEYLDFRHFFRQAYTFQLRWEKMSLLVLDCEKTLRLLESELDIFLQTGEQKDQT</sequence>
<evidence type="ECO:0000259" key="1">
    <source>
        <dbReference type="Pfam" id="PF20797"/>
    </source>
</evidence>
<accession>A0A1F6CQR7</accession>
<protein>
    <recommendedName>
        <fullName evidence="1">HepT-like domain-containing protein</fullName>
    </recommendedName>
</protein>
<dbReference type="Proteomes" id="UP000178606">
    <property type="component" value="Unassembled WGS sequence"/>
</dbReference>
<comment type="caution">
    <text evidence="2">The sequence shown here is derived from an EMBL/GenBank/DDBJ whole genome shotgun (WGS) entry which is preliminary data.</text>
</comment>